<evidence type="ECO:0000313" key="4">
    <source>
        <dbReference type="Proteomes" id="UP000799439"/>
    </source>
</evidence>
<evidence type="ECO:0000259" key="2">
    <source>
        <dbReference type="Pfam" id="PF20684"/>
    </source>
</evidence>
<dbReference type="AlphaFoldDB" id="A0A9P4MMJ3"/>
<keyword evidence="1" id="KW-1133">Transmembrane helix</keyword>
<evidence type="ECO:0000313" key="3">
    <source>
        <dbReference type="EMBL" id="KAF2152801.1"/>
    </source>
</evidence>
<dbReference type="EMBL" id="ML996086">
    <property type="protein sequence ID" value="KAF2152801.1"/>
    <property type="molecule type" value="Genomic_DNA"/>
</dbReference>
<name>A0A9P4MMJ3_9PEZI</name>
<organism evidence="3 4">
    <name type="scientific">Myriangium duriaei CBS 260.36</name>
    <dbReference type="NCBI Taxonomy" id="1168546"/>
    <lineage>
        <taxon>Eukaryota</taxon>
        <taxon>Fungi</taxon>
        <taxon>Dikarya</taxon>
        <taxon>Ascomycota</taxon>
        <taxon>Pezizomycotina</taxon>
        <taxon>Dothideomycetes</taxon>
        <taxon>Dothideomycetidae</taxon>
        <taxon>Myriangiales</taxon>
        <taxon>Myriangiaceae</taxon>
        <taxon>Myriangium</taxon>
    </lineage>
</organism>
<feature type="transmembrane region" description="Helical" evidence="1">
    <location>
        <begin position="58"/>
        <end position="79"/>
    </location>
</feature>
<protein>
    <recommendedName>
        <fullName evidence="2">Rhodopsin domain-containing protein</fullName>
    </recommendedName>
</protein>
<dbReference type="OrthoDB" id="444631at2759"/>
<gene>
    <name evidence="3" type="ORF">K461DRAFT_279041</name>
</gene>
<reference evidence="3" key="1">
    <citation type="journal article" date="2020" name="Stud. Mycol.">
        <title>101 Dothideomycetes genomes: a test case for predicting lifestyles and emergence of pathogens.</title>
        <authorList>
            <person name="Haridas S."/>
            <person name="Albert R."/>
            <person name="Binder M."/>
            <person name="Bloem J."/>
            <person name="Labutti K."/>
            <person name="Salamov A."/>
            <person name="Andreopoulos B."/>
            <person name="Baker S."/>
            <person name="Barry K."/>
            <person name="Bills G."/>
            <person name="Bluhm B."/>
            <person name="Cannon C."/>
            <person name="Castanera R."/>
            <person name="Culley D."/>
            <person name="Daum C."/>
            <person name="Ezra D."/>
            <person name="Gonzalez J."/>
            <person name="Henrissat B."/>
            <person name="Kuo A."/>
            <person name="Liang C."/>
            <person name="Lipzen A."/>
            <person name="Lutzoni F."/>
            <person name="Magnuson J."/>
            <person name="Mondo S."/>
            <person name="Nolan M."/>
            <person name="Ohm R."/>
            <person name="Pangilinan J."/>
            <person name="Park H.-J."/>
            <person name="Ramirez L."/>
            <person name="Alfaro M."/>
            <person name="Sun H."/>
            <person name="Tritt A."/>
            <person name="Yoshinaga Y."/>
            <person name="Zwiers L.-H."/>
            <person name="Turgeon B."/>
            <person name="Goodwin S."/>
            <person name="Spatafora J."/>
            <person name="Crous P."/>
            <person name="Grigoriev I."/>
        </authorList>
    </citation>
    <scope>NUCLEOTIDE SEQUENCE</scope>
    <source>
        <strain evidence="3">CBS 260.36</strain>
    </source>
</reference>
<comment type="caution">
    <text evidence="3">The sequence shown here is derived from an EMBL/GenBank/DDBJ whole genome shotgun (WGS) entry which is preliminary data.</text>
</comment>
<sequence>MPQTRVSQLHQTAKMRILPSGAFLLGDFVTVASVVHIVELETIDMADLTYTVTMPSIWIMMEMKASIICAGLPTLSNVFRHWHDQTEVAGKDEDVILNGRLRRVGTKSYKIILEVGSHVSAWYGAV</sequence>
<evidence type="ECO:0000256" key="1">
    <source>
        <dbReference type="SAM" id="Phobius"/>
    </source>
</evidence>
<dbReference type="Pfam" id="PF20684">
    <property type="entry name" value="Fung_rhodopsin"/>
    <property type="match status" value="1"/>
</dbReference>
<dbReference type="InterPro" id="IPR049326">
    <property type="entry name" value="Rhodopsin_dom_fungi"/>
</dbReference>
<feature type="domain" description="Rhodopsin" evidence="2">
    <location>
        <begin position="1"/>
        <end position="80"/>
    </location>
</feature>
<feature type="transmembrane region" description="Helical" evidence="1">
    <location>
        <begin position="21"/>
        <end position="38"/>
    </location>
</feature>
<keyword evidence="4" id="KW-1185">Reference proteome</keyword>
<keyword evidence="1" id="KW-0472">Membrane</keyword>
<keyword evidence="1" id="KW-0812">Transmembrane</keyword>
<accession>A0A9P4MMJ3</accession>
<dbReference type="Proteomes" id="UP000799439">
    <property type="component" value="Unassembled WGS sequence"/>
</dbReference>
<proteinExistence type="predicted"/>